<sequence>MITPDPADRPAHTGRWRAVAGLAAVALVIAVAGCTGGGARKPRGAAAVPSGTVTVLADAAFGMVLGRVAKQFQEAYRGTEVIVTLGPSAALAARVAGGEAADVLITADAATMGAAGAAVSGPPLPFARTQLVIAVAPDNPKRVSGLADLARKGVRVAICAASEPCGTAATAVFAAAGVGIPKVTRVPDVATALKKVTSGAADAALVYRTDTRAAGDKVSTVEFAESSAAVGECQAAAVATSANPVAANAFVDFLHTPAGQDQLSSVGFRLP</sequence>
<keyword evidence="4" id="KW-0472">Membrane</keyword>
<keyword evidence="4" id="KW-1133">Transmembrane helix</keyword>
<feature type="transmembrane region" description="Helical" evidence="4">
    <location>
        <begin position="16"/>
        <end position="34"/>
    </location>
</feature>
<evidence type="ECO:0000256" key="4">
    <source>
        <dbReference type="SAM" id="Phobius"/>
    </source>
</evidence>
<dbReference type="SUPFAM" id="SSF53850">
    <property type="entry name" value="Periplasmic binding protein-like II"/>
    <property type="match status" value="1"/>
</dbReference>
<accession>A0ABN2JR62</accession>
<evidence type="ECO:0000256" key="2">
    <source>
        <dbReference type="ARBA" id="ARBA00022723"/>
    </source>
</evidence>
<reference evidence="5 6" key="1">
    <citation type="journal article" date="2019" name="Int. J. Syst. Evol. Microbiol.">
        <title>The Global Catalogue of Microorganisms (GCM) 10K type strain sequencing project: providing services to taxonomists for standard genome sequencing and annotation.</title>
        <authorList>
            <consortium name="The Broad Institute Genomics Platform"/>
            <consortium name="The Broad Institute Genome Sequencing Center for Infectious Disease"/>
            <person name="Wu L."/>
            <person name="Ma J."/>
        </authorList>
    </citation>
    <scope>NUCLEOTIDE SEQUENCE [LARGE SCALE GENOMIC DNA]</scope>
    <source>
        <strain evidence="5 6">JCM 13249</strain>
    </source>
</reference>
<dbReference type="PANTHER" id="PTHR30632:SF0">
    <property type="entry name" value="SULFATE-BINDING PROTEIN"/>
    <property type="match status" value="1"/>
</dbReference>
<comment type="similarity">
    <text evidence="1">Belongs to the bacterial solute-binding protein ModA family.</text>
</comment>
<organism evidence="5 6">
    <name type="scientific">Luedemannella helvata</name>
    <dbReference type="NCBI Taxonomy" id="349315"/>
    <lineage>
        <taxon>Bacteria</taxon>
        <taxon>Bacillati</taxon>
        <taxon>Actinomycetota</taxon>
        <taxon>Actinomycetes</taxon>
        <taxon>Micromonosporales</taxon>
        <taxon>Micromonosporaceae</taxon>
        <taxon>Luedemannella</taxon>
    </lineage>
</organism>
<evidence type="ECO:0000313" key="6">
    <source>
        <dbReference type="Proteomes" id="UP001500655"/>
    </source>
</evidence>
<keyword evidence="4" id="KW-0812">Transmembrane</keyword>
<evidence type="ECO:0000256" key="3">
    <source>
        <dbReference type="ARBA" id="ARBA00022729"/>
    </source>
</evidence>
<dbReference type="EMBL" id="BAAALS010000001">
    <property type="protein sequence ID" value="GAA1734123.1"/>
    <property type="molecule type" value="Genomic_DNA"/>
</dbReference>
<proteinExistence type="inferred from homology"/>
<dbReference type="PANTHER" id="PTHR30632">
    <property type="entry name" value="MOLYBDATE-BINDING PERIPLASMIC PROTEIN"/>
    <property type="match status" value="1"/>
</dbReference>
<keyword evidence="2" id="KW-0479">Metal-binding</keyword>
<keyword evidence="6" id="KW-1185">Reference proteome</keyword>
<gene>
    <name evidence="5" type="primary">modA_1</name>
    <name evidence="5" type="ORF">GCM10009681_00300</name>
</gene>
<dbReference type="Gene3D" id="3.40.190.10">
    <property type="entry name" value="Periplasmic binding protein-like II"/>
    <property type="match status" value="2"/>
</dbReference>
<dbReference type="InterPro" id="IPR050682">
    <property type="entry name" value="ModA/WtpA"/>
</dbReference>
<evidence type="ECO:0000256" key="1">
    <source>
        <dbReference type="ARBA" id="ARBA00009175"/>
    </source>
</evidence>
<protein>
    <submittedName>
        <fullName evidence="5">Molybdate ABC transporter substrate-binding protein</fullName>
    </submittedName>
</protein>
<dbReference type="NCBIfam" id="TIGR01256">
    <property type="entry name" value="modA"/>
    <property type="match status" value="1"/>
</dbReference>
<dbReference type="InterPro" id="IPR005950">
    <property type="entry name" value="ModA"/>
</dbReference>
<name>A0ABN2JR62_9ACTN</name>
<dbReference type="Pfam" id="PF13531">
    <property type="entry name" value="SBP_bac_11"/>
    <property type="match status" value="1"/>
</dbReference>
<keyword evidence="3" id="KW-0732">Signal</keyword>
<dbReference type="RefSeq" id="WP_344075369.1">
    <property type="nucleotide sequence ID" value="NZ_BAAALS010000001.1"/>
</dbReference>
<evidence type="ECO:0000313" key="5">
    <source>
        <dbReference type="EMBL" id="GAA1734123.1"/>
    </source>
</evidence>
<dbReference type="PIRSF" id="PIRSF004846">
    <property type="entry name" value="ModA"/>
    <property type="match status" value="1"/>
</dbReference>
<dbReference type="Proteomes" id="UP001500655">
    <property type="component" value="Unassembled WGS sequence"/>
</dbReference>
<comment type="caution">
    <text evidence="5">The sequence shown here is derived from an EMBL/GenBank/DDBJ whole genome shotgun (WGS) entry which is preliminary data.</text>
</comment>